<sequence length="472" mass="49760">MTGTFAHGGSNEGGNDAGTDARLSATGSASTDATIDPHSASIVALLTRLVRIPSRGGIDPTAPILECIEQWFAQHAPLLPRRRVLSADDEPLGLYVEVRGTAAASGRSSATREDKTPYYVLNATLDTAGFGDEQVWTHPPLAAHVADGWLYGRGAADSKAGAALFAHLLVALSQRRAEFAGRAGLLLDLDEHTGRFGGARAFFGNPVSNPVDNPVDKTIDNSVNLDKSDNRTPGAASHPRPDGVLIGYPGHERLMVGARGFLRARLVVHGVAAHSGSGSTRGLNAALRGAALAGALAGLPLPVDDDATFERPAQLTVTGIHAGDGGFTAVPDRCELTVDIRLTPRFDAQQARALLTDAIRAHDLTYHRSPANTLLTDIEWIDGWPAYRVPDTHPMVAALCAAAQHRLGAKPPCAVAGPSNIGNYLASLSVPALCGYGPRGEQLHATDERIQLSTLAPVYQIYEDTMLALLRH</sequence>
<keyword evidence="2 5" id="KW-0378">Hydrolase</keyword>
<feature type="domain" description="Peptidase M20 dimerisation" evidence="4">
    <location>
        <begin position="256"/>
        <end position="365"/>
    </location>
</feature>
<dbReference type="Proteomes" id="UP000494329">
    <property type="component" value="Unassembled WGS sequence"/>
</dbReference>
<keyword evidence="1" id="KW-0479">Metal-binding</keyword>
<dbReference type="SUPFAM" id="SSF55031">
    <property type="entry name" value="Bacterial exopeptidase dimerisation domain"/>
    <property type="match status" value="1"/>
</dbReference>
<proteinExistence type="predicted"/>
<dbReference type="Pfam" id="PF07687">
    <property type="entry name" value="M20_dimer"/>
    <property type="match status" value="1"/>
</dbReference>
<dbReference type="Pfam" id="PF01546">
    <property type="entry name" value="Peptidase_M20"/>
    <property type="match status" value="1"/>
</dbReference>
<feature type="region of interest" description="Disordered" evidence="3">
    <location>
        <begin position="1"/>
        <end position="33"/>
    </location>
</feature>
<dbReference type="GO" id="GO:0046872">
    <property type="term" value="F:metal ion binding"/>
    <property type="evidence" value="ECO:0007669"/>
    <property type="project" value="UniProtKB-KW"/>
</dbReference>
<evidence type="ECO:0000256" key="2">
    <source>
        <dbReference type="ARBA" id="ARBA00022801"/>
    </source>
</evidence>
<organism evidence="5 6">
    <name type="scientific">Paraburkholderia solisilvae</name>
    <dbReference type="NCBI Taxonomy" id="624376"/>
    <lineage>
        <taxon>Bacteria</taxon>
        <taxon>Pseudomonadati</taxon>
        <taxon>Pseudomonadota</taxon>
        <taxon>Betaproteobacteria</taxon>
        <taxon>Burkholderiales</taxon>
        <taxon>Burkholderiaceae</taxon>
        <taxon>Paraburkholderia</taxon>
    </lineage>
</organism>
<dbReference type="RefSeq" id="WP_175111462.1">
    <property type="nucleotide sequence ID" value="NZ_CADIKF010000019.1"/>
</dbReference>
<reference evidence="5 6" key="1">
    <citation type="submission" date="2020-04" db="EMBL/GenBank/DDBJ databases">
        <authorList>
            <person name="De Canck E."/>
        </authorList>
    </citation>
    <scope>NUCLEOTIDE SEQUENCE [LARGE SCALE GENOMIC DNA]</scope>
    <source>
        <strain evidence="5 6">LMG 29739</strain>
    </source>
</reference>
<accession>A0A6J5DVX6</accession>
<evidence type="ECO:0000256" key="1">
    <source>
        <dbReference type="ARBA" id="ARBA00022723"/>
    </source>
</evidence>
<dbReference type="EC" id="3.5.1.18" evidence="5"/>
<dbReference type="SUPFAM" id="SSF53187">
    <property type="entry name" value="Zn-dependent exopeptidases"/>
    <property type="match status" value="1"/>
</dbReference>
<dbReference type="InterPro" id="IPR002933">
    <property type="entry name" value="Peptidase_M20"/>
</dbReference>
<evidence type="ECO:0000313" key="5">
    <source>
        <dbReference type="EMBL" id="CAB3757654.1"/>
    </source>
</evidence>
<evidence type="ECO:0000256" key="3">
    <source>
        <dbReference type="SAM" id="MobiDB-lite"/>
    </source>
</evidence>
<dbReference type="EMBL" id="CADIKF010000019">
    <property type="protein sequence ID" value="CAB3757654.1"/>
    <property type="molecule type" value="Genomic_DNA"/>
</dbReference>
<evidence type="ECO:0000313" key="6">
    <source>
        <dbReference type="Proteomes" id="UP000494329"/>
    </source>
</evidence>
<name>A0A6J5DVX6_9BURK</name>
<protein>
    <submittedName>
        <fullName evidence="5">Succinyl-diaminopimelate desuccinylase</fullName>
        <ecNumber evidence="5">3.5.1.18</ecNumber>
    </submittedName>
</protein>
<dbReference type="AlphaFoldDB" id="A0A6J5DVX6"/>
<dbReference type="Gene3D" id="3.30.70.360">
    <property type="match status" value="1"/>
</dbReference>
<dbReference type="InterPro" id="IPR050072">
    <property type="entry name" value="Peptidase_M20A"/>
</dbReference>
<evidence type="ECO:0000259" key="4">
    <source>
        <dbReference type="Pfam" id="PF07687"/>
    </source>
</evidence>
<dbReference type="InterPro" id="IPR036264">
    <property type="entry name" value="Bact_exopeptidase_dim_dom"/>
</dbReference>
<dbReference type="GO" id="GO:0009014">
    <property type="term" value="F:succinyl-diaminopimelate desuccinylase activity"/>
    <property type="evidence" value="ECO:0007669"/>
    <property type="project" value="UniProtKB-EC"/>
</dbReference>
<dbReference type="InterPro" id="IPR011650">
    <property type="entry name" value="Peptidase_M20_dimer"/>
</dbReference>
<dbReference type="PANTHER" id="PTHR43808">
    <property type="entry name" value="ACETYLORNITHINE DEACETYLASE"/>
    <property type="match status" value="1"/>
</dbReference>
<dbReference type="Gene3D" id="3.40.630.10">
    <property type="entry name" value="Zn peptidases"/>
    <property type="match status" value="2"/>
</dbReference>
<gene>
    <name evidence="5" type="primary">dapE_1</name>
    <name evidence="5" type="ORF">LMG29739_02743</name>
</gene>
<feature type="region of interest" description="Disordered" evidence="3">
    <location>
        <begin position="217"/>
        <end position="243"/>
    </location>
</feature>
<keyword evidence="6" id="KW-1185">Reference proteome</keyword>